<dbReference type="Proteomes" id="UP000594261">
    <property type="component" value="Chromosome 8"/>
</dbReference>
<dbReference type="OMA" id="QAGVCPN"/>
<sequence length="748" mass="84759">MAMIMNKCTSVTLTRKLSHPCCFSSDLFSLTANIRPLYPSTAKSFEFPALLLTFLNRYSVSPFHLNNANVHFTFDFNSFYVSFIDNSTHKTHLNQIHAHLLASGLQDCGFLITKLINVSCNLGEIRYACKVFDEFPDPDVFLWNAIIRGYSMHNMFGDVIEMYSRMQMAGVSPDCFTFSYVLKACSGLLALEMGWRAHGQILRHGFELDVFVQNSLVAMYAKCSQIRHARMVFDGLYDRTIVTWTSIISGYAQNGEPIEALRIFSQMRQSNVKPDWIALVSVLRAYTDVEDLEQGKSVHGYVIKMGLEYEPDLLISLTAMYAKCGQVTVARFFFNQMKLPNLILWNAMISGYAKNGYAEEAVGLFREMIGKNISVDSITVRAAILACAQVGSLELARWMDDYIMRSECRDDVFVNTALIDMYAKCGSLDFARIIFDRTLQKDVVVWSAMIVGYGLHGQGREAIDLYHAMKQAGVCPNDVTFVGLLMACNHSGLVEEGWELFHRMKDYDIEPRHQHYACVVDLLGRAGCLSQAYDFIMNMPIEPGVSVWGALLSACKIYRHVTLGEYAAEQLFSLDPYNTGHYVQLSNLYASVRLWDCVAKVRVLMKEKGLSKDLGYSLIEVNGKLQAFRVGDKSHPRYKEISVELERLEKRLKEAGFVPHTDSVFHDLNYEETEEILCNHSERLAIAYGLISTPPGTTLRIIKNLRACVNCHSATKFISKLVNRKIVVRDANRFHHFKDGVCSCGDYW</sequence>
<feature type="repeat" description="PPR" evidence="3">
    <location>
        <begin position="341"/>
        <end position="375"/>
    </location>
</feature>
<dbReference type="InterPro" id="IPR002885">
    <property type="entry name" value="PPR_rpt"/>
</dbReference>
<gene>
    <name evidence="5" type="primary">LOC115954438</name>
</gene>
<feature type="repeat" description="PPR" evidence="3">
    <location>
        <begin position="139"/>
        <end position="173"/>
    </location>
</feature>
<dbReference type="InterPro" id="IPR046848">
    <property type="entry name" value="E_motif"/>
</dbReference>
<evidence type="ECO:0000256" key="3">
    <source>
        <dbReference type="PROSITE-ProRule" id="PRU00708"/>
    </source>
</evidence>
<organism evidence="5 6">
    <name type="scientific">Quercus lobata</name>
    <name type="common">Valley oak</name>
    <dbReference type="NCBI Taxonomy" id="97700"/>
    <lineage>
        <taxon>Eukaryota</taxon>
        <taxon>Viridiplantae</taxon>
        <taxon>Streptophyta</taxon>
        <taxon>Embryophyta</taxon>
        <taxon>Tracheophyta</taxon>
        <taxon>Spermatophyta</taxon>
        <taxon>Magnoliopsida</taxon>
        <taxon>eudicotyledons</taxon>
        <taxon>Gunneridae</taxon>
        <taxon>Pentapetalae</taxon>
        <taxon>rosids</taxon>
        <taxon>fabids</taxon>
        <taxon>Fagales</taxon>
        <taxon>Fagaceae</taxon>
        <taxon>Quercus</taxon>
    </lineage>
</organism>
<dbReference type="AlphaFoldDB" id="A0A7N2MA61"/>
<proteinExistence type="inferred from homology"/>
<dbReference type="EMBL" id="LRBV02000008">
    <property type="status" value="NOT_ANNOTATED_CDS"/>
    <property type="molecule type" value="Genomic_DNA"/>
</dbReference>
<name>A0A7N2MA61_QUELO</name>
<evidence type="ECO:0000256" key="2">
    <source>
        <dbReference type="ARBA" id="ARBA00022737"/>
    </source>
</evidence>
<evidence type="ECO:0000313" key="5">
    <source>
        <dbReference type="EnsemblPlants" id="QL08p034504:mrna:CDS:1"/>
    </source>
</evidence>
<dbReference type="GO" id="GO:0008270">
    <property type="term" value="F:zinc ion binding"/>
    <property type="evidence" value="ECO:0007669"/>
    <property type="project" value="InterPro"/>
</dbReference>
<dbReference type="InterPro" id="IPR011990">
    <property type="entry name" value="TPR-like_helical_dom_sf"/>
</dbReference>
<feature type="repeat" description="PPR" evidence="3">
    <location>
        <begin position="240"/>
        <end position="274"/>
    </location>
</feature>
<dbReference type="Pfam" id="PF20431">
    <property type="entry name" value="E_motif"/>
    <property type="match status" value="1"/>
</dbReference>
<dbReference type="SUPFAM" id="SSF48452">
    <property type="entry name" value="TPR-like"/>
    <property type="match status" value="1"/>
</dbReference>
<accession>A0A7N2MA61</accession>
<dbReference type="OrthoDB" id="185373at2759"/>
<dbReference type="RefSeq" id="XP_030928153.1">
    <property type="nucleotide sequence ID" value="XM_031072293.1"/>
</dbReference>
<reference evidence="5 6" key="1">
    <citation type="journal article" date="2016" name="G3 (Bethesda)">
        <title>First Draft Assembly and Annotation of the Genome of a California Endemic Oak Quercus lobata Nee (Fagaceae).</title>
        <authorList>
            <person name="Sork V.L."/>
            <person name="Fitz-Gibbon S.T."/>
            <person name="Puiu D."/>
            <person name="Crepeau M."/>
            <person name="Gugger P.F."/>
            <person name="Sherman R."/>
            <person name="Stevens K."/>
            <person name="Langley C.H."/>
            <person name="Pellegrini M."/>
            <person name="Salzberg S.L."/>
        </authorList>
    </citation>
    <scope>NUCLEOTIDE SEQUENCE [LARGE SCALE GENOMIC DNA]</scope>
    <source>
        <strain evidence="5 6">cv. SW786</strain>
    </source>
</reference>
<dbReference type="EnsemblPlants" id="QL08p034504:mrna">
    <property type="protein sequence ID" value="QL08p034504:mrna:CDS:1"/>
    <property type="gene ID" value="QL08p034504"/>
</dbReference>
<dbReference type="FunCoup" id="A0A7N2MA61">
    <property type="interactions" value="50"/>
</dbReference>
<dbReference type="NCBIfam" id="TIGR00756">
    <property type="entry name" value="PPR"/>
    <property type="match status" value="5"/>
</dbReference>
<dbReference type="RefSeq" id="XP_030928150.1">
    <property type="nucleotide sequence ID" value="XM_031072290.1"/>
</dbReference>
<keyword evidence="6" id="KW-1185">Reference proteome</keyword>
<dbReference type="Pfam" id="PF01535">
    <property type="entry name" value="PPR"/>
    <property type="match status" value="1"/>
</dbReference>
<dbReference type="PANTHER" id="PTHR47926">
    <property type="entry name" value="PENTATRICOPEPTIDE REPEAT-CONTAINING PROTEIN"/>
    <property type="match status" value="1"/>
</dbReference>
<dbReference type="InParanoid" id="A0A7N2MA61"/>
<dbReference type="InterPro" id="IPR046960">
    <property type="entry name" value="PPR_At4g14850-like_plant"/>
</dbReference>
<evidence type="ECO:0000259" key="4">
    <source>
        <dbReference type="Pfam" id="PF14432"/>
    </source>
</evidence>
<dbReference type="InterPro" id="IPR032867">
    <property type="entry name" value="DYW_dom"/>
</dbReference>
<dbReference type="GO" id="GO:0009451">
    <property type="term" value="P:RNA modification"/>
    <property type="evidence" value="ECO:0007669"/>
    <property type="project" value="InterPro"/>
</dbReference>
<dbReference type="RefSeq" id="XP_030928152.1">
    <property type="nucleotide sequence ID" value="XM_031072292.1"/>
</dbReference>
<dbReference type="PROSITE" id="PS51375">
    <property type="entry name" value="PPR"/>
    <property type="match status" value="5"/>
</dbReference>
<dbReference type="FunFam" id="1.25.40.10:FF:000309">
    <property type="entry name" value="Pentatricopeptide repeat-containing protein, chloroplastic"/>
    <property type="match status" value="1"/>
</dbReference>
<dbReference type="FunFam" id="1.25.40.10:FF:000031">
    <property type="entry name" value="Pentatricopeptide repeat-containing protein mitochondrial"/>
    <property type="match status" value="1"/>
</dbReference>
<feature type="domain" description="DYW" evidence="4">
    <location>
        <begin position="656"/>
        <end position="748"/>
    </location>
</feature>
<dbReference type="Pfam" id="PF14432">
    <property type="entry name" value="DYW_deaminase"/>
    <property type="match status" value="1"/>
</dbReference>
<dbReference type="FunFam" id="1.25.40.10:FF:000366">
    <property type="entry name" value="Pentatricopeptide (PPR) repeat-containing protein"/>
    <property type="match status" value="1"/>
</dbReference>
<dbReference type="RefSeq" id="XP_030928151.1">
    <property type="nucleotide sequence ID" value="XM_031072291.1"/>
</dbReference>
<evidence type="ECO:0000313" key="6">
    <source>
        <dbReference type="Proteomes" id="UP000594261"/>
    </source>
</evidence>
<dbReference type="GeneID" id="115954438"/>
<keyword evidence="2" id="KW-0677">Repeat</keyword>
<protein>
    <recommendedName>
        <fullName evidence="4">DYW domain-containing protein</fullName>
    </recommendedName>
</protein>
<evidence type="ECO:0000256" key="1">
    <source>
        <dbReference type="ARBA" id="ARBA00006643"/>
    </source>
</evidence>
<dbReference type="FunFam" id="1.25.40.10:FF:000840">
    <property type="entry name" value="Pentatricopeptide repeat-containing protein At3g12770"/>
    <property type="match status" value="1"/>
</dbReference>
<dbReference type="KEGG" id="qlo:115954438"/>
<feature type="repeat" description="PPR" evidence="3">
    <location>
        <begin position="477"/>
        <end position="511"/>
    </location>
</feature>
<dbReference type="FunFam" id="1.25.40.10:FF:000409">
    <property type="entry name" value="Pentatricopeptide repeat-containing protein, chloroplastic"/>
    <property type="match status" value="1"/>
</dbReference>
<dbReference type="Gramene" id="QL08p034504:mrna">
    <property type="protein sequence ID" value="QL08p034504:mrna:CDS:1"/>
    <property type="gene ID" value="QL08p034504"/>
</dbReference>
<dbReference type="Pfam" id="PF13041">
    <property type="entry name" value="PPR_2"/>
    <property type="match status" value="4"/>
</dbReference>
<reference evidence="5" key="2">
    <citation type="submission" date="2021-01" db="UniProtKB">
        <authorList>
            <consortium name="EnsemblPlants"/>
        </authorList>
    </citation>
    <scope>IDENTIFICATION</scope>
</reference>
<dbReference type="GO" id="GO:0003723">
    <property type="term" value="F:RNA binding"/>
    <property type="evidence" value="ECO:0007669"/>
    <property type="project" value="InterPro"/>
</dbReference>
<feature type="repeat" description="PPR" evidence="3">
    <location>
        <begin position="442"/>
        <end position="476"/>
    </location>
</feature>
<dbReference type="Gene3D" id="1.25.40.10">
    <property type="entry name" value="Tetratricopeptide repeat domain"/>
    <property type="match status" value="5"/>
</dbReference>
<comment type="similarity">
    <text evidence="1">Belongs to the PPR family. PCMP-H subfamily.</text>
</comment>
<dbReference type="PANTHER" id="PTHR47926:SF396">
    <property type="entry name" value="PENTATRICOPEPTIDE REPEAT-CONTAINING PROTEIN"/>
    <property type="match status" value="1"/>
</dbReference>